<dbReference type="PANTHER" id="PTHR43628:SF1">
    <property type="entry name" value="CHITIN SYNTHASE REGULATORY FACTOR 2-RELATED"/>
    <property type="match status" value="1"/>
</dbReference>
<dbReference type="EMBL" id="AGNL01009627">
    <property type="protein sequence ID" value="EJK69750.1"/>
    <property type="molecule type" value="Genomic_DNA"/>
</dbReference>
<evidence type="ECO:0000313" key="4">
    <source>
        <dbReference type="EMBL" id="EJK69750.1"/>
    </source>
</evidence>
<dbReference type="SUPFAM" id="SSF81901">
    <property type="entry name" value="HCP-like"/>
    <property type="match status" value="1"/>
</dbReference>
<proteinExistence type="predicted"/>
<keyword evidence="1" id="KW-0862">Zinc</keyword>
<keyword evidence="5" id="KW-1185">Reference proteome</keyword>
<keyword evidence="1" id="KW-0863">Zinc-finger</keyword>
<name>K0SWF3_THAOC</name>
<dbReference type="Gene3D" id="1.25.40.10">
    <property type="entry name" value="Tetratricopeptide repeat domain"/>
    <property type="match status" value="1"/>
</dbReference>
<feature type="region of interest" description="Disordered" evidence="2">
    <location>
        <begin position="113"/>
        <end position="140"/>
    </location>
</feature>
<protein>
    <recommendedName>
        <fullName evidence="3">RING-type domain-containing protein</fullName>
    </recommendedName>
</protein>
<dbReference type="Pfam" id="PF08238">
    <property type="entry name" value="Sel1"/>
    <property type="match status" value="2"/>
</dbReference>
<evidence type="ECO:0000259" key="3">
    <source>
        <dbReference type="PROSITE" id="PS50089"/>
    </source>
</evidence>
<dbReference type="InterPro" id="IPR052945">
    <property type="entry name" value="Mitotic_Regulator"/>
</dbReference>
<organism evidence="4 5">
    <name type="scientific">Thalassiosira oceanica</name>
    <name type="common">Marine diatom</name>
    <dbReference type="NCBI Taxonomy" id="159749"/>
    <lineage>
        <taxon>Eukaryota</taxon>
        <taxon>Sar</taxon>
        <taxon>Stramenopiles</taxon>
        <taxon>Ochrophyta</taxon>
        <taxon>Bacillariophyta</taxon>
        <taxon>Coscinodiscophyceae</taxon>
        <taxon>Thalassiosirophycidae</taxon>
        <taxon>Thalassiosirales</taxon>
        <taxon>Thalassiosiraceae</taxon>
        <taxon>Thalassiosira</taxon>
    </lineage>
</organism>
<keyword evidence="1" id="KW-0479">Metal-binding</keyword>
<feature type="non-terminal residue" evidence="4">
    <location>
        <position position="1"/>
    </location>
</feature>
<dbReference type="Proteomes" id="UP000266841">
    <property type="component" value="Unassembled WGS sequence"/>
</dbReference>
<dbReference type="PROSITE" id="PS50089">
    <property type="entry name" value="ZF_RING_2"/>
    <property type="match status" value="1"/>
</dbReference>
<dbReference type="eggNOG" id="ENOG502S2H7">
    <property type="taxonomic scope" value="Eukaryota"/>
</dbReference>
<dbReference type="PANTHER" id="PTHR43628">
    <property type="entry name" value="ACTIVATOR OF C KINASE PROTEIN 1-RELATED"/>
    <property type="match status" value="1"/>
</dbReference>
<dbReference type="InterPro" id="IPR011990">
    <property type="entry name" value="TPR-like_helical_dom_sf"/>
</dbReference>
<sequence>SILATVRPGPASQPRAALSRGVDRPDEEAPPLLRGKGYLSPPRRLGRVGLLVVVGRVCGCWLIVFACSGSDKRLRVAVKVKTLAVRPFRYLLAIRPPPPDDNPVAVRNCTTGEKATAASRSGRMEPVGQGNEAESEPAAGAGDRCAEAASHSERLLNEGQERWEGDRCSICFLFIGFPVGEHARMNVCCMKRVCEGCILAANLRGINDRCPFCRAHRPSDDASKLAMIQKRVGKRDAEAIKYLGNEYFYGTLGLAKDVPRAIELWTEAAELGSVDAHYMLGVAYYYGYGADEDKPRGIQHWEEAAMKGHAESRHCLGVAEVDNDNYELAVRHWMVSAKMGGEDSLNSIKESFMEGEATKAQYAEALRGYGDAVVEMKSHQREEAKRLGA</sequence>
<evidence type="ECO:0000256" key="1">
    <source>
        <dbReference type="PROSITE-ProRule" id="PRU00175"/>
    </source>
</evidence>
<evidence type="ECO:0000313" key="5">
    <source>
        <dbReference type="Proteomes" id="UP000266841"/>
    </source>
</evidence>
<gene>
    <name evidence="4" type="ORF">THAOC_08959</name>
</gene>
<dbReference type="InterPro" id="IPR001841">
    <property type="entry name" value="Znf_RING"/>
</dbReference>
<dbReference type="InterPro" id="IPR006597">
    <property type="entry name" value="Sel1-like"/>
</dbReference>
<reference evidence="4 5" key="1">
    <citation type="journal article" date="2012" name="Genome Biol.">
        <title>Genome and low-iron response of an oceanic diatom adapted to chronic iron limitation.</title>
        <authorList>
            <person name="Lommer M."/>
            <person name="Specht M."/>
            <person name="Roy A.S."/>
            <person name="Kraemer L."/>
            <person name="Andreson R."/>
            <person name="Gutowska M.A."/>
            <person name="Wolf J."/>
            <person name="Bergner S.V."/>
            <person name="Schilhabel M.B."/>
            <person name="Klostermeier U.C."/>
            <person name="Beiko R.G."/>
            <person name="Rosenstiel P."/>
            <person name="Hippler M."/>
            <person name="Laroche J."/>
        </authorList>
    </citation>
    <scope>NUCLEOTIDE SEQUENCE [LARGE SCALE GENOMIC DNA]</scope>
    <source>
        <strain evidence="4 5">CCMP1005</strain>
    </source>
</reference>
<dbReference type="AlphaFoldDB" id="K0SWF3"/>
<dbReference type="SMART" id="SM00671">
    <property type="entry name" value="SEL1"/>
    <property type="match status" value="2"/>
</dbReference>
<feature type="region of interest" description="Disordered" evidence="2">
    <location>
        <begin position="1"/>
        <end position="36"/>
    </location>
</feature>
<dbReference type="GO" id="GO:0008270">
    <property type="term" value="F:zinc ion binding"/>
    <property type="evidence" value="ECO:0007669"/>
    <property type="project" value="UniProtKB-KW"/>
</dbReference>
<evidence type="ECO:0000256" key="2">
    <source>
        <dbReference type="SAM" id="MobiDB-lite"/>
    </source>
</evidence>
<feature type="domain" description="RING-type" evidence="3">
    <location>
        <begin position="168"/>
        <end position="214"/>
    </location>
</feature>
<accession>K0SWF3</accession>
<comment type="caution">
    <text evidence="4">The sequence shown here is derived from an EMBL/GenBank/DDBJ whole genome shotgun (WGS) entry which is preliminary data.</text>
</comment>